<protein>
    <submittedName>
        <fullName evidence="1">Protein CBG08143</fullName>
    </submittedName>
</protein>
<accession>A8X5X1</accession>
<gene>
    <name evidence="1 3" type="ORF">CBG08143</name>
    <name evidence="1" type="ORF">CBG_08143</name>
</gene>
<name>A8X5X1_CAEBR</name>
<reference evidence="1 2" key="1">
    <citation type="journal article" date="2003" name="PLoS Biol.">
        <title>The genome sequence of Caenorhabditis briggsae: a platform for comparative genomics.</title>
        <authorList>
            <person name="Stein L.D."/>
            <person name="Bao Z."/>
            <person name="Blasiar D."/>
            <person name="Blumenthal T."/>
            <person name="Brent M.R."/>
            <person name="Chen N."/>
            <person name="Chinwalla A."/>
            <person name="Clarke L."/>
            <person name="Clee C."/>
            <person name="Coghlan A."/>
            <person name="Coulson A."/>
            <person name="D'Eustachio P."/>
            <person name="Fitch D.H."/>
            <person name="Fulton L.A."/>
            <person name="Fulton R.E."/>
            <person name="Griffiths-Jones S."/>
            <person name="Harris T.W."/>
            <person name="Hillier L.W."/>
            <person name="Kamath R."/>
            <person name="Kuwabara P.E."/>
            <person name="Mardis E.R."/>
            <person name="Marra M.A."/>
            <person name="Miner T.L."/>
            <person name="Minx P."/>
            <person name="Mullikin J.C."/>
            <person name="Plumb R.W."/>
            <person name="Rogers J."/>
            <person name="Schein J.E."/>
            <person name="Sohrmann M."/>
            <person name="Spieth J."/>
            <person name="Stajich J.E."/>
            <person name="Wei C."/>
            <person name="Willey D."/>
            <person name="Wilson R.K."/>
            <person name="Durbin R."/>
            <person name="Waterston R.H."/>
        </authorList>
    </citation>
    <scope>NUCLEOTIDE SEQUENCE [LARGE SCALE GENOMIC DNA]</scope>
    <source>
        <strain evidence="1 2">AF16</strain>
    </source>
</reference>
<dbReference type="KEGG" id="cbr:CBG_08143"/>
<dbReference type="CTD" id="8585265"/>
<evidence type="ECO:0000313" key="2">
    <source>
        <dbReference type="Proteomes" id="UP000008549"/>
    </source>
</evidence>
<dbReference type="eggNOG" id="ENOG502TGAQ">
    <property type="taxonomic scope" value="Eukaryota"/>
</dbReference>
<sequence>MKKCRTSGVVCPRRLSIKLNRYRQNPFEFLIRTMIHRLLFWCLSLGTFFFIQTVYSKKINFDKAYKSVMYASFLKAEFNYSSFLKRADHTAERYVPFQDTSNDTFFKIGILHKSQLENYTKIRMEDQLGSLKNKPWMPVNEIREEFANCALLKFGSFSEHDFKYDKGMYGWMNIMKFSCAFVDDQFLVFAMAFTRTRFRLKQVILKRQNTHWATSGRSLITRDVQKITEVFTIRFALFVNEKIEDEFRKHQVSLKSVDGNPMLLKNETFEELAVAYGRLRKHIKLSDSRGHTFSTLAFGIKSRIMMTSPSNAPQAVEAISDELSDAPLKVLDTCHKDICTYDHMKNGTFNPKTETITYAKENAFIHTVHPRYSVIAYQKSKPYFTFETMKRKTATGIIDIKQNLDTKAKNLWSSLLDQQFTLAIHVHNQELFPFDKFFMTLDQRD</sequence>
<dbReference type="InParanoid" id="A8X5X1"/>
<keyword evidence="2" id="KW-1185">Reference proteome</keyword>
<dbReference type="AlphaFoldDB" id="A8X5X1"/>
<dbReference type="STRING" id="6238.A8X5X1"/>
<organism evidence="1 2">
    <name type="scientific">Caenorhabditis briggsae</name>
    <dbReference type="NCBI Taxonomy" id="6238"/>
    <lineage>
        <taxon>Eukaryota</taxon>
        <taxon>Metazoa</taxon>
        <taxon>Ecdysozoa</taxon>
        <taxon>Nematoda</taxon>
        <taxon>Chromadorea</taxon>
        <taxon>Rhabditida</taxon>
        <taxon>Rhabditina</taxon>
        <taxon>Rhabditomorpha</taxon>
        <taxon>Rhabditoidea</taxon>
        <taxon>Rhabditidae</taxon>
        <taxon>Peloderinae</taxon>
        <taxon>Caenorhabditis</taxon>
    </lineage>
</organism>
<evidence type="ECO:0000313" key="3">
    <source>
        <dbReference type="WormBase" id="CBG08143"/>
    </source>
</evidence>
<reference evidence="1 2" key="2">
    <citation type="journal article" date="2011" name="PLoS Genet.">
        <title>Caenorhabditis briggsae recombinant inbred line genotypes reveal inter-strain incompatibility and the evolution of recombination.</title>
        <authorList>
            <person name="Ross J.A."/>
            <person name="Koboldt D.C."/>
            <person name="Staisch J.E."/>
            <person name="Chamberlin H.M."/>
            <person name="Gupta B.P."/>
            <person name="Miller R.D."/>
            <person name="Baird S.E."/>
            <person name="Haag E.S."/>
        </authorList>
    </citation>
    <scope>NUCLEOTIDE SEQUENCE [LARGE SCALE GENOMIC DNA]</scope>
    <source>
        <strain evidence="1 2">AF16</strain>
    </source>
</reference>
<dbReference type="RefSeq" id="XP_045093689.1">
    <property type="nucleotide sequence ID" value="XM_045238717.1"/>
</dbReference>
<dbReference type="EMBL" id="HE600971">
    <property type="protein sequence ID" value="CAP28032.2"/>
    <property type="molecule type" value="Genomic_DNA"/>
</dbReference>
<dbReference type="WormBase" id="CBG08143">
    <property type="protein sequence ID" value="CBP39958"/>
    <property type="gene ID" value="WBGene00029999"/>
</dbReference>
<dbReference type="FunCoup" id="A8X5X1">
    <property type="interactions" value="1406"/>
</dbReference>
<dbReference type="OMA" id="CHKDICT"/>
<dbReference type="GeneID" id="8585265"/>
<dbReference type="HOGENOM" id="CLU_676583_0_0_1"/>
<evidence type="ECO:0000313" key="1">
    <source>
        <dbReference type="EMBL" id="CAP28032.2"/>
    </source>
</evidence>
<dbReference type="Proteomes" id="UP000008549">
    <property type="component" value="Unassembled WGS sequence"/>
</dbReference>
<proteinExistence type="predicted"/>